<protein>
    <submittedName>
        <fullName evidence="3">Type VI secretion system protein ImpA</fullName>
    </submittedName>
</protein>
<dbReference type="EMBL" id="VLKU01000006">
    <property type="protein sequence ID" value="TWI33772.1"/>
    <property type="molecule type" value="Genomic_DNA"/>
</dbReference>
<evidence type="ECO:0000259" key="2">
    <source>
        <dbReference type="Pfam" id="PF06812"/>
    </source>
</evidence>
<name>A0A562NNK5_9RHOB</name>
<accession>A0A562NNK5</accession>
<dbReference type="PANTHER" id="PTHR37951">
    <property type="entry name" value="CYTOPLASMIC PROTEIN-RELATED"/>
    <property type="match status" value="1"/>
</dbReference>
<evidence type="ECO:0000313" key="3">
    <source>
        <dbReference type="EMBL" id="TWI33772.1"/>
    </source>
</evidence>
<dbReference type="AlphaFoldDB" id="A0A562NNK5"/>
<dbReference type="InterPro" id="IPR010657">
    <property type="entry name" value="ImpA_N"/>
</dbReference>
<dbReference type="RefSeq" id="WP_145397949.1">
    <property type="nucleotide sequence ID" value="NZ_VLKU01000006.1"/>
</dbReference>
<dbReference type="Proteomes" id="UP000316225">
    <property type="component" value="Unassembled WGS sequence"/>
</dbReference>
<reference evidence="3 4" key="1">
    <citation type="journal article" date="2015" name="Stand. Genomic Sci.">
        <title>Genomic Encyclopedia of Bacterial and Archaeal Type Strains, Phase III: the genomes of soil and plant-associated and newly described type strains.</title>
        <authorList>
            <person name="Whitman W.B."/>
            <person name="Woyke T."/>
            <person name="Klenk H.P."/>
            <person name="Zhou Y."/>
            <person name="Lilburn T.G."/>
            <person name="Beck B.J."/>
            <person name="De Vos P."/>
            <person name="Vandamme P."/>
            <person name="Eisen J.A."/>
            <person name="Garrity G."/>
            <person name="Hugenholtz P."/>
            <person name="Kyrpides N.C."/>
        </authorList>
    </citation>
    <scope>NUCLEOTIDE SEQUENCE [LARGE SCALE GENOMIC DNA]</scope>
    <source>
        <strain evidence="3 4">CGMCC 1.5364</strain>
    </source>
</reference>
<sequence>MMLAKLTEPLTDLPPCGPDLEAQEDAAFLDYYFEAESRLPERYFLPGHAPDGSDERLFDPKSVDLAAETAQITQLLGRSRDLRLLSLLARFQILANRLGDFAATLDVIARMLEDWDGEVHPQLVSSATDRRGAIEALNTQATVVMPLLHVPVLTHSDLTLRRFMVSQGKADPRPSERDIVGTDILSGLREEGALVAATVTLNRLRQAASALDRIRRLAGGKDAPRFRPELGAVIAAVEDLQQMIALAQPSLTPWSGTAEAEPVAEESGPDAAPAPVETPAPARDTPSHVPGIADRATARAALEAAKSWLVRQEPSSPALLLVVQARELVGASLVQAMEALLPAKAGSAVLHLGRGSGFSLPMDRLRSLTQTGLSQSDDSQDRPSNLPSITGRSDLVGLILGVEAYYLRYEPASPVPLLLVKAREMLDKRFDAIVSELIASPQSGEG</sequence>
<feature type="region of interest" description="Disordered" evidence="1">
    <location>
        <begin position="253"/>
        <end position="290"/>
    </location>
</feature>
<proteinExistence type="predicted"/>
<dbReference type="OrthoDB" id="9771118at2"/>
<evidence type="ECO:0000313" key="4">
    <source>
        <dbReference type="Proteomes" id="UP000316225"/>
    </source>
</evidence>
<comment type="caution">
    <text evidence="3">The sequence shown here is derived from an EMBL/GenBank/DDBJ whole genome shotgun (WGS) entry which is preliminary data.</text>
</comment>
<dbReference type="Pfam" id="PF06812">
    <property type="entry name" value="ImpA_N"/>
    <property type="match status" value="1"/>
</dbReference>
<feature type="compositionally biased region" description="Low complexity" evidence="1">
    <location>
        <begin position="269"/>
        <end position="282"/>
    </location>
</feature>
<keyword evidence="4" id="KW-1185">Reference proteome</keyword>
<dbReference type="InterPro" id="IPR017740">
    <property type="entry name" value="TssA-like"/>
</dbReference>
<feature type="domain" description="ImpA N-terminal" evidence="2">
    <location>
        <begin position="8"/>
        <end position="138"/>
    </location>
</feature>
<evidence type="ECO:0000256" key="1">
    <source>
        <dbReference type="SAM" id="MobiDB-lite"/>
    </source>
</evidence>
<organism evidence="3 4">
    <name type="scientific">Paracoccus sulfuroxidans</name>
    <dbReference type="NCBI Taxonomy" id="384678"/>
    <lineage>
        <taxon>Bacteria</taxon>
        <taxon>Pseudomonadati</taxon>
        <taxon>Pseudomonadota</taxon>
        <taxon>Alphaproteobacteria</taxon>
        <taxon>Rhodobacterales</taxon>
        <taxon>Paracoccaceae</taxon>
        <taxon>Paracoccus</taxon>
    </lineage>
</organism>
<gene>
    <name evidence="3" type="ORF">IQ24_02136</name>
</gene>
<dbReference type="PANTHER" id="PTHR37951:SF1">
    <property type="entry name" value="TYPE VI SECRETION SYSTEM COMPONENT TSSA1"/>
    <property type="match status" value="1"/>
</dbReference>